<comment type="caution">
    <text evidence="3">The sequence shown here is derived from an EMBL/GenBank/DDBJ whole genome shotgun (WGS) entry which is preliminary data.</text>
</comment>
<dbReference type="EMBL" id="CAJNJQ010002444">
    <property type="protein sequence ID" value="CAE7175735.1"/>
    <property type="molecule type" value="Genomic_DNA"/>
</dbReference>
<feature type="chain" id="PRO_5034660977" description="Glycoside hydrolase 131 catalytic N-terminal domain-containing protein" evidence="1">
    <location>
        <begin position="19"/>
        <end position="706"/>
    </location>
</feature>
<reference evidence="3" key="1">
    <citation type="submission" date="2021-01" db="EMBL/GenBank/DDBJ databases">
        <authorList>
            <person name="Kaushik A."/>
        </authorList>
    </citation>
    <scope>NUCLEOTIDE SEQUENCE</scope>
    <source>
        <strain evidence="3">AG5</strain>
    </source>
</reference>
<gene>
    <name evidence="3" type="ORF">RDB_LOCUS111344</name>
</gene>
<feature type="signal peptide" evidence="1">
    <location>
        <begin position="1"/>
        <end position="18"/>
    </location>
</feature>
<dbReference type="AlphaFoldDB" id="A0A8H3E0U3"/>
<organism evidence="3 4">
    <name type="scientific">Rhizoctonia solani</name>
    <dbReference type="NCBI Taxonomy" id="456999"/>
    <lineage>
        <taxon>Eukaryota</taxon>
        <taxon>Fungi</taxon>
        <taxon>Dikarya</taxon>
        <taxon>Basidiomycota</taxon>
        <taxon>Agaricomycotina</taxon>
        <taxon>Agaricomycetes</taxon>
        <taxon>Cantharellales</taxon>
        <taxon>Ceratobasidiaceae</taxon>
        <taxon>Rhizoctonia</taxon>
    </lineage>
</organism>
<dbReference type="Gene3D" id="3.40.50.720">
    <property type="entry name" value="NAD(P)-binding Rossmann-like Domain"/>
    <property type="match status" value="1"/>
</dbReference>
<dbReference type="Pfam" id="PF18271">
    <property type="entry name" value="GH131_N"/>
    <property type="match status" value="1"/>
</dbReference>
<evidence type="ECO:0000313" key="4">
    <source>
        <dbReference type="Proteomes" id="UP000663827"/>
    </source>
</evidence>
<dbReference type="InterPro" id="IPR036291">
    <property type="entry name" value="NAD(P)-bd_dom_sf"/>
</dbReference>
<dbReference type="Gene3D" id="2.60.120.1160">
    <property type="match status" value="1"/>
</dbReference>
<dbReference type="InterPro" id="IPR041524">
    <property type="entry name" value="GH131_N"/>
</dbReference>
<accession>A0A8H3E0U3</accession>
<sequence>MVYPRLTLIATCAVGALATPVLYDGRAPLNYTAANIDAFQPPYGYVVKGSETASKYVSFSTNSPPPTPLWYPKGSNSPVEQTVSVRIDNSSVFVPGNNPANSQWGFRRTEVIAQNNRTMLQSGKTVWHFSIMRDEARPLNFNHEYQIVFAEPDDGSHVFGLKVGSSFTVPTAPTLPTRTARNLEVLDHALNVLYSTSFDLNIWHNFAIQVDWDARTLGVFASKAGSKLKKVSKLVSNNSTKPIPEGRGDFHFGLLKLPLANPLDTPEQQGDVVHRGIQEGTLEGLHYSGVFVETQVDDVSGLGYPDQLDRGARFHRLMSKQAPPISKAFNDATDDLEDVVSLNRLPDAHIKSTSFEKLLPLRGDTPFLINMQTLKNTIAENFGIPGAHQLAKPEHQFALDDVPDLTGKVAVVTGGSEGVGLASATVLLRRGITRLFILSPNPEHAKEAIEFFDKELGASVVDRVTWVPCDLSDWSQTQSVANMIASQIDRLDILLNIAGRGVMTVQRNKDDIDLHMALNHFGHVVLTSTLLPLLKRTADSGATVRIANAGSNLHQSAPKETTFADIAELNMDYGPNGQYARSKLAAILYARYLARHLSPTHPRILTNAFHPGVVDTRQSNQHIHEPYPVLGWGNNALYPLKKDIWDGAVSVMYVATKTESTGQYICPPAIPEAGSDLVRNDALGEQLMALTKQILKSKAQIDLDFY</sequence>
<evidence type="ECO:0000256" key="1">
    <source>
        <dbReference type="SAM" id="SignalP"/>
    </source>
</evidence>
<dbReference type="Pfam" id="PF00106">
    <property type="entry name" value="adh_short"/>
    <property type="match status" value="1"/>
</dbReference>
<dbReference type="SUPFAM" id="SSF51735">
    <property type="entry name" value="NAD(P)-binding Rossmann-fold domains"/>
    <property type="match status" value="1"/>
</dbReference>
<dbReference type="PRINTS" id="PR00081">
    <property type="entry name" value="GDHRDH"/>
</dbReference>
<evidence type="ECO:0000259" key="2">
    <source>
        <dbReference type="Pfam" id="PF18271"/>
    </source>
</evidence>
<evidence type="ECO:0000313" key="3">
    <source>
        <dbReference type="EMBL" id="CAE7175735.1"/>
    </source>
</evidence>
<name>A0A8H3E0U3_9AGAM</name>
<dbReference type="Proteomes" id="UP000663827">
    <property type="component" value="Unassembled WGS sequence"/>
</dbReference>
<feature type="domain" description="Glycoside hydrolase 131 catalytic N-terminal" evidence="2">
    <location>
        <begin position="21"/>
        <end position="296"/>
    </location>
</feature>
<dbReference type="PANTHER" id="PTHR34612">
    <property type="entry name" value="GH131_N DOMAIN-CONTAINING PROTEIN"/>
    <property type="match status" value="1"/>
</dbReference>
<protein>
    <recommendedName>
        <fullName evidence="2">Glycoside hydrolase 131 catalytic N-terminal domain-containing protein</fullName>
    </recommendedName>
</protein>
<dbReference type="PANTHER" id="PTHR34612:SF2">
    <property type="entry name" value="GLYCOSIDE HYDROLASE 131 CATALYTIC N-TERMINAL DOMAIN-CONTAINING PROTEIN"/>
    <property type="match status" value="1"/>
</dbReference>
<keyword evidence="1" id="KW-0732">Signal</keyword>
<dbReference type="InterPro" id="IPR002347">
    <property type="entry name" value="SDR_fam"/>
</dbReference>
<proteinExistence type="predicted"/>